<protein>
    <submittedName>
        <fullName evidence="1">Uncharacterized protein</fullName>
    </submittedName>
</protein>
<dbReference type="EMBL" id="UINC01199256">
    <property type="protein sequence ID" value="SVE17596.1"/>
    <property type="molecule type" value="Genomic_DNA"/>
</dbReference>
<name>A0A383BBP8_9ZZZZ</name>
<gene>
    <name evidence="1" type="ORF">METZ01_LOCUS470450</name>
</gene>
<dbReference type="AlphaFoldDB" id="A0A383BBP8"/>
<sequence length="87" mass="10077">MGMFSGLGSGVPLDGFGRKRLDFEEVVAWAMENLCKDDRIIWFLGVVQRAALLRLHNSWETLCSKMRRKIDRKLRGFDAERVKADFD</sequence>
<evidence type="ECO:0000313" key="1">
    <source>
        <dbReference type="EMBL" id="SVE17596.1"/>
    </source>
</evidence>
<accession>A0A383BBP8</accession>
<reference evidence="1" key="1">
    <citation type="submission" date="2018-05" db="EMBL/GenBank/DDBJ databases">
        <authorList>
            <person name="Lanie J.A."/>
            <person name="Ng W.-L."/>
            <person name="Kazmierczak K.M."/>
            <person name="Andrzejewski T.M."/>
            <person name="Davidsen T.M."/>
            <person name="Wayne K.J."/>
            <person name="Tettelin H."/>
            <person name="Glass J.I."/>
            <person name="Rusch D."/>
            <person name="Podicherti R."/>
            <person name="Tsui H.-C.T."/>
            <person name="Winkler M.E."/>
        </authorList>
    </citation>
    <scope>NUCLEOTIDE SEQUENCE</scope>
</reference>
<proteinExistence type="predicted"/>
<feature type="non-terminal residue" evidence="1">
    <location>
        <position position="87"/>
    </location>
</feature>
<organism evidence="1">
    <name type="scientific">marine metagenome</name>
    <dbReference type="NCBI Taxonomy" id="408172"/>
    <lineage>
        <taxon>unclassified sequences</taxon>
        <taxon>metagenomes</taxon>
        <taxon>ecological metagenomes</taxon>
    </lineage>
</organism>